<dbReference type="OrthoDB" id="5569250at2759"/>
<organism evidence="2 3">
    <name type="scientific">Hermanssonia centrifuga</name>
    <dbReference type="NCBI Taxonomy" id="98765"/>
    <lineage>
        <taxon>Eukaryota</taxon>
        <taxon>Fungi</taxon>
        <taxon>Dikarya</taxon>
        <taxon>Basidiomycota</taxon>
        <taxon>Agaricomycotina</taxon>
        <taxon>Agaricomycetes</taxon>
        <taxon>Polyporales</taxon>
        <taxon>Meruliaceae</taxon>
        <taxon>Hermanssonia</taxon>
    </lineage>
</organism>
<dbReference type="EMBL" id="MLYV02000248">
    <property type="protein sequence ID" value="PSS29868.1"/>
    <property type="molecule type" value="Genomic_DNA"/>
</dbReference>
<evidence type="ECO:0000259" key="1">
    <source>
        <dbReference type="Pfam" id="PF17667"/>
    </source>
</evidence>
<protein>
    <recommendedName>
        <fullName evidence="1">Fungal-type protein kinase domain-containing protein</fullName>
    </recommendedName>
</protein>
<dbReference type="Pfam" id="PF17667">
    <property type="entry name" value="Pkinase_fungal"/>
    <property type="match status" value="1"/>
</dbReference>
<gene>
    <name evidence="2" type="ORF">PHLCEN_2v2635</name>
</gene>
<dbReference type="InterPro" id="IPR040976">
    <property type="entry name" value="Pkinase_fungal"/>
</dbReference>
<dbReference type="AlphaFoldDB" id="A0A2R6RIN9"/>
<dbReference type="Proteomes" id="UP000186601">
    <property type="component" value="Unassembled WGS sequence"/>
</dbReference>
<sequence length="757" mass="85508">MGIDFASSPVKSSRRVPDRQSVEYWCQADQAEAMDFPCIHLTPLPNDFPLGELKGSLVPVFRGKRKETETYGDLVEYMQHISDAIYEYLGGSHERVIFVDHHSSSLSDHPDDGSHYMPDLVAVDAHQVDHYHDLQTSGRSKKTRLPWYITCTHVENKPDGKDGLAQCASYSWYYLIARPDMIGVYGLAVSPQHYQVLWTDSSGCSASGQIPWGELAIMASYIYSLYFPPSDHSPLDPSLTFTINPGTKKIKWHIAGVDENSYEDCTLYRWGEPWGRRTVVFLHESQLKGFVLVKDVFWDTARRFCEGPLLTRIHSKGTVPGVVRILGHEAVVGPNGLPISTYTSSCRRERKRIYLASRGSPLTDAASVLHLLMVLYDALEVHRHVLSQHSILHRDLSVFNILLNPVHSLRIPPSKSHAKSTPYFINDILRKTTSTSSWDHAQCLLIDWDNAAHLSEEYNQPEEALAQRTVCLLSSIIKDLIGYLNISELQGTPIYIARSVAAGAVLMDDFPQPHVHMPSLHGNAKRHYKATYGREEYNKYKEKGEGIHGSPPKFVRKKKRKSLQFRHLPRHDVESVFWILVILLLRAKPLGYSKEVETPSIAQDMWAHLHGHIINNEGRSYSGTAAYRELIFSWNRAKWESALHPGLASLAPFLQAIASQVRPEYSLLSVAPPEEHLHEAVRRLLLQKITDMDDKHEVIPLDRGGRKMVSKDSTRVLREQGGGPGVRFTITEPVLPSFHADGPVRQFYMNSAVGTML</sequence>
<proteinExistence type="predicted"/>
<evidence type="ECO:0000313" key="3">
    <source>
        <dbReference type="Proteomes" id="UP000186601"/>
    </source>
</evidence>
<evidence type="ECO:0000313" key="2">
    <source>
        <dbReference type="EMBL" id="PSS29868.1"/>
    </source>
</evidence>
<name>A0A2R6RIN9_9APHY</name>
<accession>A0A2R6RIN9</accession>
<feature type="domain" description="Fungal-type protein kinase" evidence="1">
    <location>
        <begin position="348"/>
        <end position="459"/>
    </location>
</feature>
<comment type="caution">
    <text evidence="2">The sequence shown here is derived from an EMBL/GenBank/DDBJ whole genome shotgun (WGS) entry which is preliminary data.</text>
</comment>
<reference evidence="2 3" key="1">
    <citation type="submission" date="2018-02" db="EMBL/GenBank/DDBJ databases">
        <title>Genome sequence of the basidiomycete white-rot fungus Phlebia centrifuga.</title>
        <authorList>
            <person name="Granchi Z."/>
            <person name="Peng M."/>
            <person name="de Vries R.P."/>
            <person name="Hilden K."/>
            <person name="Makela M.R."/>
            <person name="Grigoriev I."/>
            <person name="Riley R."/>
        </authorList>
    </citation>
    <scope>NUCLEOTIDE SEQUENCE [LARGE SCALE GENOMIC DNA]</scope>
    <source>
        <strain evidence="2 3">FBCC195</strain>
    </source>
</reference>
<keyword evidence="3" id="KW-1185">Reference proteome</keyword>